<dbReference type="InterPro" id="IPR031322">
    <property type="entry name" value="Shikimate/glucono_kinase"/>
</dbReference>
<keyword evidence="7" id="KW-0479">Metal-binding</keyword>
<name>A0ABR4YK40_9BACT</name>
<keyword evidence="2 7" id="KW-0808">Transferase</keyword>
<comment type="subcellular location">
    <subcellularLocation>
        <location evidence="7">Cytoplasm</location>
    </subcellularLocation>
</comment>
<dbReference type="RefSeq" id="WP_035472177.1">
    <property type="nucleotide sequence ID" value="NZ_JRGF01000003.1"/>
</dbReference>
<comment type="caution">
    <text evidence="7">Lacks conserved residue(s) required for the propagation of feature annotation.</text>
</comment>
<comment type="caution">
    <text evidence="8">The sequence shown here is derived from an EMBL/GenBank/DDBJ whole genome shotgun (WGS) entry which is preliminary data.</text>
</comment>
<evidence type="ECO:0000313" key="8">
    <source>
        <dbReference type="EMBL" id="KHE42614.1"/>
    </source>
</evidence>
<comment type="catalytic activity">
    <reaction evidence="7">
        <text>shikimate + ATP = 3-phosphoshikimate + ADP + H(+)</text>
        <dbReference type="Rhea" id="RHEA:13121"/>
        <dbReference type="ChEBI" id="CHEBI:15378"/>
        <dbReference type="ChEBI" id="CHEBI:30616"/>
        <dbReference type="ChEBI" id="CHEBI:36208"/>
        <dbReference type="ChEBI" id="CHEBI:145989"/>
        <dbReference type="ChEBI" id="CHEBI:456216"/>
        <dbReference type="EC" id="2.7.1.71"/>
    </reaction>
</comment>
<dbReference type="InterPro" id="IPR027417">
    <property type="entry name" value="P-loop_NTPase"/>
</dbReference>
<dbReference type="EC" id="2.7.1.71" evidence="7"/>
<dbReference type="PRINTS" id="PR01100">
    <property type="entry name" value="SHIKIMTKNASE"/>
</dbReference>
<feature type="binding site" evidence="7">
    <location>
        <position position="14"/>
    </location>
    <ligand>
        <name>Mg(2+)</name>
        <dbReference type="ChEBI" id="CHEBI:18420"/>
    </ligand>
</feature>
<evidence type="ECO:0000256" key="2">
    <source>
        <dbReference type="ARBA" id="ARBA00022679"/>
    </source>
</evidence>
<comment type="subunit">
    <text evidence="7">Monomer.</text>
</comment>
<keyword evidence="9" id="KW-1185">Reference proteome</keyword>
<dbReference type="HAMAP" id="MF_00109">
    <property type="entry name" value="Shikimate_kinase"/>
    <property type="match status" value="1"/>
</dbReference>
<dbReference type="Pfam" id="PF01202">
    <property type="entry name" value="SKI"/>
    <property type="match status" value="1"/>
</dbReference>
<organism evidence="8 9">
    <name type="scientific">Alistipes inops</name>
    <dbReference type="NCBI Taxonomy" id="1501391"/>
    <lineage>
        <taxon>Bacteria</taxon>
        <taxon>Pseudomonadati</taxon>
        <taxon>Bacteroidota</taxon>
        <taxon>Bacteroidia</taxon>
        <taxon>Bacteroidales</taxon>
        <taxon>Rikenellaceae</taxon>
        <taxon>Alistipes</taxon>
    </lineage>
</organism>
<keyword evidence="7" id="KW-0460">Magnesium</keyword>
<dbReference type="InterPro" id="IPR000623">
    <property type="entry name" value="Shikimate_kinase/TSH1"/>
</dbReference>
<keyword evidence="4 7" id="KW-0418">Kinase</keyword>
<keyword evidence="1 7" id="KW-0028">Amino-acid biosynthesis</keyword>
<dbReference type="CDD" id="cd00464">
    <property type="entry name" value="SK"/>
    <property type="match status" value="1"/>
</dbReference>
<feature type="binding site" evidence="7">
    <location>
        <position position="118"/>
    </location>
    <ligand>
        <name>ATP</name>
        <dbReference type="ChEBI" id="CHEBI:30616"/>
    </ligand>
</feature>
<evidence type="ECO:0000313" key="9">
    <source>
        <dbReference type="Proteomes" id="UP000030889"/>
    </source>
</evidence>
<dbReference type="PANTHER" id="PTHR21087:SF16">
    <property type="entry name" value="SHIKIMATE KINASE 1, CHLOROPLASTIC"/>
    <property type="match status" value="1"/>
</dbReference>
<dbReference type="SUPFAM" id="SSF52540">
    <property type="entry name" value="P-loop containing nucleoside triphosphate hydrolases"/>
    <property type="match status" value="1"/>
</dbReference>
<comment type="similarity">
    <text evidence="7">Belongs to the shikimate kinase family.</text>
</comment>
<keyword evidence="7" id="KW-0963">Cytoplasm</keyword>
<comment type="pathway">
    <text evidence="7">Metabolic intermediate biosynthesis; chorismate biosynthesis; chorismate from D-erythrose 4-phosphate and phosphoenolpyruvate: step 5/7.</text>
</comment>
<evidence type="ECO:0000256" key="7">
    <source>
        <dbReference type="HAMAP-Rule" id="MF_00109"/>
    </source>
</evidence>
<dbReference type="Proteomes" id="UP000030889">
    <property type="component" value="Unassembled WGS sequence"/>
</dbReference>
<accession>A0ABR4YK40</accession>
<evidence type="ECO:0000256" key="6">
    <source>
        <dbReference type="ARBA" id="ARBA00023141"/>
    </source>
</evidence>
<feature type="binding site" evidence="7">
    <location>
        <position position="78"/>
    </location>
    <ligand>
        <name>substrate</name>
    </ligand>
</feature>
<dbReference type="Gene3D" id="3.40.50.300">
    <property type="entry name" value="P-loop containing nucleotide triphosphate hydrolases"/>
    <property type="match status" value="1"/>
</dbReference>
<dbReference type="EMBL" id="JRGF01000003">
    <property type="protein sequence ID" value="KHE42614.1"/>
    <property type="molecule type" value="Genomic_DNA"/>
</dbReference>
<feature type="binding site" evidence="7">
    <location>
        <position position="32"/>
    </location>
    <ligand>
        <name>substrate</name>
    </ligand>
</feature>
<keyword evidence="6 7" id="KW-0057">Aromatic amino acid biosynthesis</keyword>
<sequence length="176" mass="19566">MTIYLTGFMGCGKSSTGRRVARALGYTFADTDCLVEETAGKSIARIFAEEGETVFRQLETEALAAIPQEGNTVVATGGGLPCSERNLSLMRQRGRIVYLASSQERLVHILLACRRDRRPRIAGLDEAGIREYVRTALAQRESYYAQADRTVICDGMDSRHIVDEIIAYIRSLEELQ</sequence>
<feature type="binding site" evidence="7">
    <location>
        <position position="140"/>
    </location>
    <ligand>
        <name>substrate</name>
    </ligand>
</feature>
<feature type="binding site" evidence="7">
    <location>
        <position position="56"/>
    </location>
    <ligand>
        <name>substrate</name>
    </ligand>
</feature>
<evidence type="ECO:0000256" key="4">
    <source>
        <dbReference type="ARBA" id="ARBA00022777"/>
    </source>
</evidence>
<feature type="binding site" evidence="7">
    <location>
        <begin position="10"/>
        <end position="15"/>
    </location>
    <ligand>
        <name>ATP</name>
        <dbReference type="ChEBI" id="CHEBI:30616"/>
    </ligand>
</feature>
<keyword evidence="5 7" id="KW-0067">ATP-binding</keyword>
<evidence type="ECO:0000256" key="1">
    <source>
        <dbReference type="ARBA" id="ARBA00022605"/>
    </source>
</evidence>
<comment type="cofactor">
    <cofactor evidence="7">
        <name>Mg(2+)</name>
        <dbReference type="ChEBI" id="CHEBI:18420"/>
    </cofactor>
    <text evidence="7">Binds 1 Mg(2+) ion per subunit.</text>
</comment>
<dbReference type="PANTHER" id="PTHR21087">
    <property type="entry name" value="SHIKIMATE KINASE"/>
    <property type="match status" value="1"/>
</dbReference>
<reference evidence="8 9" key="1">
    <citation type="submission" date="2014-09" db="EMBL/GenBank/DDBJ databases">
        <title>Alistipes sp. 627, sp. nov., a novel member of the family Rikenellaceae isolated from human faeces.</title>
        <authorList>
            <person name="Shkoporov A.N."/>
            <person name="Chaplin A.V."/>
            <person name="Motuzova O.V."/>
            <person name="Kafarskaia L.I."/>
            <person name="Khokhlova E.V."/>
            <person name="Efimov B.A."/>
        </authorList>
    </citation>
    <scope>NUCLEOTIDE SEQUENCE [LARGE SCALE GENOMIC DNA]</scope>
    <source>
        <strain evidence="8 9">627</strain>
    </source>
</reference>
<proteinExistence type="inferred from homology"/>
<evidence type="ECO:0000256" key="5">
    <source>
        <dbReference type="ARBA" id="ARBA00022840"/>
    </source>
</evidence>
<comment type="function">
    <text evidence="7">Catalyzes the specific phosphorylation of the 3-hydroxyl group of shikimic acid using ATP as a cosubstrate.</text>
</comment>
<evidence type="ECO:0000256" key="3">
    <source>
        <dbReference type="ARBA" id="ARBA00022741"/>
    </source>
</evidence>
<gene>
    <name evidence="7" type="primary">aroK</name>
    <name evidence="8" type="ORF">LG35_03220</name>
</gene>
<keyword evidence="3 7" id="KW-0547">Nucleotide-binding</keyword>
<protein>
    <recommendedName>
        <fullName evidence="7">Shikimate kinase</fullName>
        <shortName evidence="7">SK</shortName>
        <ecNumber evidence="7">2.7.1.71</ecNumber>
    </recommendedName>
</protein>